<dbReference type="RefSeq" id="WP_104521709.1">
    <property type="nucleotide sequence ID" value="NZ_NHRY01000252.1"/>
</dbReference>
<keyword evidence="3" id="KW-1185">Reference proteome</keyword>
<keyword evidence="1" id="KW-1133">Transmembrane helix</keyword>
<dbReference type="NCBIfam" id="NF040894">
    <property type="entry name" value="puhB_PGC"/>
    <property type="match status" value="1"/>
</dbReference>
<accession>A0A2S6MZP3</accession>
<reference evidence="2 3" key="1">
    <citation type="journal article" date="2018" name="Arch. Microbiol.">
        <title>New insights into the metabolic potential of the phototrophic purple bacterium Rhodopila globiformis DSM 161(T) from its draft genome sequence and evidence for a vanadium-dependent nitrogenase.</title>
        <authorList>
            <person name="Imhoff J.F."/>
            <person name="Rahn T."/>
            <person name="Kunzel S."/>
            <person name="Neulinger S.C."/>
        </authorList>
    </citation>
    <scope>NUCLEOTIDE SEQUENCE [LARGE SCALE GENOMIC DNA]</scope>
    <source>
        <strain evidence="2 3">DSM 161</strain>
    </source>
</reference>
<dbReference type="OrthoDB" id="7345733at2"/>
<dbReference type="InterPro" id="IPR054839">
    <property type="entry name" value="puhB_PGC"/>
</dbReference>
<gene>
    <name evidence="2" type="ORF">CCS01_25835</name>
</gene>
<comment type="caution">
    <text evidence="2">The sequence shown here is derived from an EMBL/GenBank/DDBJ whole genome shotgun (WGS) entry which is preliminary data.</text>
</comment>
<feature type="transmembrane region" description="Helical" evidence="1">
    <location>
        <begin position="108"/>
        <end position="127"/>
    </location>
</feature>
<evidence type="ECO:0000256" key="1">
    <source>
        <dbReference type="SAM" id="Phobius"/>
    </source>
</evidence>
<sequence>MNIVQHDYEPIIGLPAPLPAGETILWQGAPDWKTLARRAMRIRVVAFYFLLLVVWNVAGGIAAATPPGHMALSALWLAALGAGAIGLLTIFAALVARTTMYTITTKRVVIRFGIALPMTIQVAYPMIETAAVHAWSNGAGDVAITLMPKQRIGYLIIWPHARPWKLSKAQPAFRCIPDAANVAQILGRALALSAKQPATAVPVVVKKAADTTGQVTATA</sequence>
<feature type="transmembrane region" description="Helical" evidence="1">
    <location>
        <begin position="70"/>
        <end position="96"/>
    </location>
</feature>
<dbReference type="Proteomes" id="UP000239724">
    <property type="component" value="Unassembled WGS sequence"/>
</dbReference>
<evidence type="ECO:0000313" key="3">
    <source>
        <dbReference type="Proteomes" id="UP000239724"/>
    </source>
</evidence>
<dbReference type="EMBL" id="NHRY01000252">
    <property type="protein sequence ID" value="PPQ27837.1"/>
    <property type="molecule type" value="Genomic_DNA"/>
</dbReference>
<keyword evidence="1" id="KW-0812">Transmembrane</keyword>
<name>A0A2S6MZP3_RHOGL</name>
<evidence type="ECO:0000313" key="2">
    <source>
        <dbReference type="EMBL" id="PPQ27837.1"/>
    </source>
</evidence>
<dbReference type="AlphaFoldDB" id="A0A2S6MZP3"/>
<protein>
    <submittedName>
        <fullName evidence="2">Uncharacterized protein</fullName>
    </submittedName>
</protein>
<organism evidence="2 3">
    <name type="scientific">Rhodopila globiformis</name>
    <name type="common">Rhodopseudomonas globiformis</name>
    <dbReference type="NCBI Taxonomy" id="1071"/>
    <lineage>
        <taxon>Bacteria</taxon>
        <taxon>Pseudomonadati</taxon>
        <taxon>Pseudomonadota</taxon>
        <taxon>Alphaproteobacteria</taxon>
        <taxon>Acetobacterales</taxon>
        <taxon>Acetobacteraceae</taxon>
        <taxon>Rhodopila</taxon>
    </lineage>
</organism>
<feature type="transmembrane region" description="Helical" evidence="1">
    <location>
        <begin position="45"/>
        <end position="64"/>
    </location>
</feature>
<keyword evidence="1" id="KW-0472">Membrane</keyword>
<proteinExistence type="predicted"/>